<dbReference type="GO" id="GO:0016491">
    <property type="term" value="F:oxidoreductase activity"/>
    <property type="evidence" value="ECO:0007669"/>
    <property type="project" value="InterPro"/>
</dbReference>
<proteinExistence type="predicted"/>
<evidence type="ECO:0000259" key="3">
    <source>
        <dbReference type="Pfam" id="PF03358"/>
    </source>
</evidence>
<dbReference type="PANTHER" id="PTHR43278">
    <property type="entry name" value="NAD(P)H-DEPENDENT FMN-CONTAINING OXIDOREDUCTASE YWQN-RELATED"/>
    <property type="match status" value="1"/>
</dbReference>
<dbReference type="PANTHER" id="PTHR43278:SF4">
    <property type="entry name" value="NAD(P)H-DEPENDENT FMN-CONTAINING OXIDOREDUCTASE YWQN-RELATED"/>
    <property type="match status" value="1"/>
</dbReference>
<sequence length="227" mass="26653">MKSIFIYNGSRCKESRSLDVINKIRNQVKLDYDGTIEFNYYDPITSSIKNCSGCSTCFKTCKCKLDDYDDMKKIRQDMIKSDFIIFASPVYAHNVSGDMKIFIDRISYWLHYMKLFNKKAIILVSNADNGGKIVIDYLYKIISCLGVSVVSAYENRFDSDVEKSILDISNQIIYELNVPVRPSRVLEERYELATDMWRNIENSNQHRFLKENKFFEYKSYEDLLINL</sequence>
<organism evidence="4">
    <name type="scientific">Paraclostridium sordellii</name>
    <name type="common">Clostridium sordellii</name>
    <dbReference type="NCBI Taxonomy" id="1505"/>
    <lineage>
        <taxon>Bacteria</taxon>
        <taxon>Bacillati</taxon>
        <taxon>Bacillota</taxon>
        <taxon>Clostridia</taxon>
        <taxon>Peptostreptococcales</taxon>
        <taxon>Peptostreptococcaceae</taxon>
        <taxon>Paraclostridium</taxon>
    </lineage>
</organism>
<feature type="domain" description="NADPH-dependent FMN reductase-like" evidence="3">
    <location>
        <begin position="4"/>
        <end position="153"/>
    </location>
</feature>
<dbReference type="InterPro" id="IPR029039">
    <property type="entry name" value="Flavoprotein-like_sf"/>
</dbReference>
<dbReference type="RefSeq" id="WP_172692226.1">
    <property type="nucleotide sequence ID" value="NZ_MG205643.1"/>
</dbReference>
<dbReference type="InterPro" id="IPR051796">
    <property type="entry name" value="ISF_SsuE-like"/>
</dbReference>
<reference evidence="4" key="1">
    <citation type="submission" date="2017-10" db="EMBL/GenBank/DDBJ databases">
        <title>Conjugative transfer of the toxin plasmid of Clostridium sordellii.</title>
        <authorList>
            <person name="Vidor C.J."/>
            <person name="Awad M."/>
            <person name="Lyras D."/>
        </authorList>
    </citation>
    <scope>NUCLEOTIDE SEQUENCE</scope>
    <source>
        <strain evidence="4">S0804018</strain>
        <plasmid evidence="4">pCS1-5</plasmid>
    </source>
</reference>
<accession>A0A2I6SWD1</accession>
<protein>
    <recommendedName>
        <fullName evidence="3">NADPH-dependent FMN reductase-like domain-containing protein</fullName>
    </recommendedName>
</protein>
<geneLocation type="plasmid" evidence="4">
    <name>pCS1-5</name>
</geneLocation>
<keyword evidence="2" id="KW-0288">FMN</keyword>
<evidence type="ECO:0000256" key="1">
    <source>
        <dbReference type="ARBA" id="ARBA00022630"/>
    </source>
</evidence>
<evidence type="ECO:0000256" key="2">
    <source>
        <dbReference type="ARBA" id="ARBA00022643"/>
    </source>
</evidence>
<name>A0A2I6SWD1_PARSO</name>
<keyword evidence="4" id="KW-0614">Plasmid</keyword>
<dbReference type="AlphaFoldDB" id="A0A2I6SWD1"/>
<dbReference type="InterPro" id="IPR005025">
    <property type="entry name" value="FMN_Rdtase-like_dom"/>
</dbReference>
<evidence type="ECO:0000313" key="4">
    <source>
        <dbReference type="EMBL" id="AUO31848.1"/>
    </source>
</evidence>
<dbReference type="EMBL" id="MG205643">
    <property type="protein sequence ID" value="AUO31848.1"/>
    <property type="molecule type" value="Genomic_DNA"/>
</dbReference>
<dbReference type="Gene3D" id="3.40.50.360">
    <property type="match status" value="1"/>
</dbReference>
<dbReference type="Pfam" id="PF03358">
    <property type="entry name" value="FMN_red"/>
    <property type="match status" value="1"/>
</dbReference>
<dbReference type="SUPFAM" id="SSF52218">
    <property type="entry name" value="Flavoproteins"/>
    <property type="match status" value="1"/>
</dbReference>
<keyword evidence="1" id="KW-0285">Flavoprotein</keyword>